<feature type="compositionally biased region" description="Basic residues" evidence="1">
    <location>
        <begin position="202"/>
        <end position="212"/>
    </location>
</feature>
<feature type="compositionally biased region" description="Basic and acidic residues" evidence="1">
    <location>
        <begin position="120"/>
        <end position="135"/>
    </location>
</feature>
<dbReference type="Proteomes" id="UP000710432">
    <property type="component" value="Unassembled WGS sequence"/>
</dbReference>
<feature type="region of interest" description="Disordered" evidence="1">
    <location>
        <begin position="30"/>
        <end position="78"/>
    </location>
</feature>
<comment type="caution">
    <text evidence="2">The sequence shown here is derived from an EMBL/GenBank/DDBJ whole genome shotgun (WGS) entry which is preliminary data.</text>
</comment>
<feature type="region of interest" description="Disordered" evidence="1">
    <location>
        <begin position="120"/>
        <end position="212"/>
    </location>
</feature>
<protein>
    <submittedName>
        <fullName evidence="2">Nucleolar GTP-binding protein 2</fullName>
    </submittedName>
</protein>
<evidence type="ECO:0000313" key="3">
    <source>
        <dbReference type="Proteomes" id="UP000710432"/>
    </source>
</evidence>
<feature type="compositionally biased region" description="Acidic residues" evidence="1">
    <location>
        <begin position="32"/>
        <end position="51"/>
    </location>
</feature>
<gene>
    <name evidence="2" type="ORF">LTLLF_100325</name>
</gene>
<reference evidence="2" key="1">
    <citation type="submission" date="2020-03" db="EMBL/GenBank/DDBJ databases">
        <title>Studies in the Genomics of Life Span.</title>
        <authorList>
            <person name="Glass D."/>
        </authorList>
    </citation>
    <scope>NUCLEOTIDE SEQUENCE</scope>
    <source>
        <strain evidence="2">LTLLF</strain>
        <tissue evidence="2">Muscle</tissue>
    </source>
</reference>
<dbReference type="EMBL" id="JAATJU010000001">
    <property type="protein sequence ID" value="KAH0521628.1"/>
    <property type="molecule type" value="Genomic_DNA"/>
</dbReference>
<proteinExistence type="predicted"/>
<evidence type="ECO:0000256" key="1">
    <source>
        <dbReference type="SAM" id="MobiDB-lite"/>
    </source>
</evidence>
<sequence length="212" mass="24389">MQQILARVRQNFGKINVGPQFSADDLVPVELSDMEDDLESLSAEEEEEEQEQSGAGTADAVEEPSQDSQEEPVEKDTKAVIRALDEKIAKYQKFLNKAKARKVSAIRIPKGLSEKVFAKYEEEKKTSAEVRDAAPTKKGRKRNAEMEEEPSDKSQRMLTCKERRRAARQQQSKKVGVRYYETHNVKNRNRNKKKANDSEGQKHKHKKFRQKQ</sequence>
<name>A0A8J6H4K8_MICOH</name>
<feature type="compositionally biased region" description="Basic and acidic residues" evidence="1">
    <location>
        <begin position="151"/>
        <end position="161"/>
    </location>
</feature>
<dbReference type="AlphaFoldDB" id="A0A8J6H4K8"/>
<feature type="compositionally biased region" description="Acidic residues" evidence="1">
    <location>
        <begin position="60"/>
        <end position="71"/>
    </location>
</feature>
<evidence type="ECO:0000313" key="2">
    <source>
        <dbReference type="EMBL" id="KAH0521628.1"/>
    </source>
</evidence>
<organism evidence="2 3">
    <name type="scientific">Microtus ochrogaster</name>
    <name type="common">Prairie vole</name>
    <dbReference type="NCBI Taxonomy" id="79684"/>
    <lineage>
        <taxon>Eukaryota</taxon>
        <taxon>Metazoa</taxon>
        <taxon>Chordata</taxon>
        <taxon>Craniata</taxon>
        <taxon>Vertebrata</taxon>
        <taxon>Euteleostomi</taxon>
        <taxon>Mammalia</taxon>
        <taxon>Eutheria</taxon>
        <taxon>Euarchontoglires</taxon>
        <taxon>Glires</taxon>
        <taxon>Rodentia</taxon>
        <taxon>Myomorpha</taxon>
        <taxon>Muroidea</taxon>
        <taxon>Cricetidae</taxon>
        <taxon>Arvicolinae</taxon>
        <taxon>Microtus</taxon>
    </lineage>
</organism>
<accession>A0A8J6H4K8</accession>